<evidence type="ECO:0000313" key="2">
    <source>
        <dbReference type="EMBL" id="GLW65932.1"/>
    </source>
</evidence>
<gene>
    <name evidence="2" type="ORF">Arub01_41760</name>
</gene>
<evidence type="ECO:0000256" key="1">
    <source>
        <dbReference type="SAM" id="MobiDB-lite"/>
    </source>
</evidence>
<sequence>MTVTTPLPQQPAEISERDRERALSELRRRFPGVMVWVGKHTMHWWAAICDNDGDRLIEAATPAELGRRLDAAGMRPHPPHQRQEQQPILQPQRRRLGPLQTA</sequence>
<reference evidence="2" key="1">
    <citation type="submission" date="2023-02" db="EMBL/GenBank/DDBJ databases">
        <title>Actinomadura rubrobrunea NBRC 14622.</title>
        <authorList>
            <person name="Ichikawa N."/>
            <person name="Sato H."/>
            <person name="Tonouchi N."/>
        </authorList>
    </citation>
    <scope>NUCLEOTIDE SEQUENCE</scope>
    <source>
        <strain evidence="2">NBRC 14622</strain>
    </source>
</reference>
<dbReference type="EMBL" id="BSRZ01000011">
    <property type="protein sequence ID" value="GLW65932.1"/>
    <property type="molecule type" value="Genomic_DNA"/>
</dbReference>
<evidence type="ECO:0000313" key="3">
    <source>
        <dbReference type="Proteomes" id="UP001165124"/>
    </source>
</evidence>
<feature type="region of interest" description="Disordered" evidence="1">
    <location>
        <begin position="67"/>
        <end position="102"/>
    </location>
</feature>
<dbReference type="Proteomes" id="UP001165124">
    <property type="component" value="Unassembled WGS sequence"/>
</dbReference>
<comment type="caution">
    <text evidence="2">The sequence shown here is derived from an EMBL/GenBank/DDBJ whole genome shotgun (WGS) entry which is preliminary data.</text>
</comment>
<accession>A0A9W6PY40</accession>
<dbReference type="AlphaFoldDB" id="A0A9W6PY40"/>
<organism evidence="2 3">
    <name type="scientific">Actinomadura rubrobrunea</name>
    <dbReference type="NCBI Taxonomy" id="115335"/>
    <lineage>
        <taxon>Bacteria</taxon>
        <taxon>Bacillati</taxon>
        <taxon>Actinomycetota</taxon>
        <taxon>Actinomycetes</taxon>
        <taxon>Streptosporangiales</taxon>
        <taxon>Thermomonosporaceae</taxon>
        <taxon>Actinomadura</taxon>
    </lineage>
</organism>
<protein>
    <submittedName>
        <fullName evidence="2">Uncharacterized protein</fullName>
    </submittedName>
</protein>
<keyword evidence="3" id="KW-1185">Reference proteome</keyword>
<name>A0A9W6PY40_9ACTN</name>
<feature type="compositionally biased region" description="Low complexity" evidence="1">
    <location>
        <begin position="84"/>
        <end position="102"/>
    </location>
</feature>
<proteinExistence type="predicted"/>